<name>A0A4T0P9M0_9BASI</name>
<dbReference type="GO" id="GO:0012507">
    <property type="term" value="C:ER to Golgi transport vesicle membrane"/>
    <property type="evidence" value="ECO:0007669"/>
    <property type="project" value="TreeGrafter"/>
</dbReference>
<feature type="transmembrane region" description="Helical" evidence="8">
    <location>
        <begin position="761"/>
        <end position="783"/>
    </location>
</feature>
<evidence type="ECO:0000259" key="9">
    <source>
        <dbReference type="Pfam" id="PF01490"/>
    </source>
</evidence>
<feature type="compositionally biased region" description="Basic and acidic residues" evidence="7">
    <location>
        <begin position="477"/>
        <end position="491"/>
    </location>
</feature>
<comment type="subcellular location">
    <subcellularLocation>
        <location evidence="2">Golgi apparatus</location>
    </subcellularLocation>
    <subcellularLocation>
        <location evidence="1">Membrane</location>
    </subcellularLocation>
</comment>
<feature type="domain" description="Vesicle tethering protein Uso1/P115-like head" evidence="10">
    <location>
        <begin position="95"/>
        <end position="449"/>
    </location>
</feature>
<feature type="domain" description="Amino acid transporter transmembrane" evidence="9">
    <location>
        <begin position="821"/>
        <end position="1027"/>
    </location>
</feature>
<evidence type="ECO:0000256" key="2">
    <source>
        <dbReference type="ARBA" id="ARBA00004555"/>
    </source>
</evidence>
<feature type="transmembrane region" description="Helical" evidence="8">
    <location>
        <begin position="970"/>
        <end position="991"/>
    </location>
</feature>
<evidence type="ECO:0000256" key="8">
    <source>
        <dbReference type="SAM" id="Phobius"/>
    </source>
</evidence>
<dbReference type="Proteomes" id="UP000310685">
    <property type="component" value="Unassembled WGS sequence"/>
</dbReference>
<keyword evidence="5" id="KW-0333">Golgi apparatus</keyword>
<dbReference type="GO" id="GO:0005795">
    <property type="term" value="C:Golgi stack"/>
    <property type="evidence" value="ECO:0007669"/>
    <property type="project" value="TreeGrafter"/>
</dbReference>
<dbReference type="GO" id="GO:0048211">
    <property type="term" value="P:Golgi vesicle docking"/>
    <property type="evidence" value="ECO:0007669"/>
    <property type="project" value="TreeGrafter"/>
</dbReference>
<evidence type="ECO:0000256" key="6">
    <source>
        <dbReference type="ARBA" id="ARBA00023136"/>
    </source>
</evidence>
<dbReference type="InterPro" id="IPR011989">
    <property type="entry name" value="ARM-like"/>
</dbReference>
<sequence length="1030" mass="114176">MGFVKNLTHTLLYSPDNLDSFSLQYWSEQKVVNAAIVIDIVRIIAGLGNRQGNLSILQSGLTQCLIDLSLSSNAPVTLKAQTLTALTAIFSTSPQNQQFFTQSQTQPILNSDAYAAGYLRLPPRLATISLIDIALNGESGDENRMVDDVDSLKGHNLMFQVAALSAFESLITSNDSLKLEIIARSLLLEALSNLPTPEVSLDGAFDSQKVFFASLVLSHVLRYSEDARAMARNIPFNPSEDTDEDETVSLLHGIFGNLITCSRERAAADARLREKEFSSINRTEEPEKQGNQENEEEEVKQIDIDWTRLTVSYLILLSVWVWDSPATVSDILKESSNLQVLIQPIKQNSGVDALIQGLCAFTFGAIYKFNTGPSEVSKKDLHSIIEKQIGVDNIIQSLARFRSDKRFCKIASPDDALAYAETPQEDGWWFDWNYVEFFKGSFMAVQRSVISEEIEETTKVAPPLPQASSPLPESTDNTDHEKVVQEKDSQIETHKQRIEELKVKNANMEMEMERVNNELGEAKSKLQALWEQGSPEVAGLRGDLAEGVKREETLRAELDKLNNELETLKQKEGEHKSASGELTTKIEILENEVKSNKEEVLRLKEQNDGLKSTNERDTNEIQSTKNTNETLQKENEHLKTQLEKHIESEKEHEDLLILLEDMSTKRSNDKNRMKQAGLELGLKTTMSDNLEKNSLETDLEKRGADKTDVNAGDVSAVEIDAFEQNKESSDYQEFRTLGWWQAETLALGVLSFPKLASEIGVGPTIIATIGLAFLAWVTGYILVDFKVNHPSVMSFADAGQVIAASHVNSGGTALSEMSSNARCSVLLGFCMALLGFVFTIPRKYEHTAYASFASCVSIFTACLITIIACGVTRDSWGDSNGEVTWKAFNNPGLAGVINSFTEIVFAYGGHAFIFNKEMKNPNDFKKSLAVVQIISTAFYITIGVGVYILVGDANVVSPALSIPSHKIETIAYAIAMISIIVAGVIPALNGLKQLWLELFRGKPMLTSNSWKANALWIFMAFITWMLAFCQ</sequence>
<organism evidence="11 12">
    <name type="scientific">Wallemia mellicola</name>
    <dbReference type="NCBI Taxonomy" id="1708541"/>
    <lineage>
        <taxon>Eukaryota</taxon>
        <taxon>Fungi</taxon>
        <taxon>Dikarya</taxon>
        <taxon>Basidiomycota</taxon>
        <taxon>Wallemiomycotina</taxon>
        <taxon>Wallemiomycetes</taxon>
        <taxon>Wallemiales</taxon>
        <taxon>Wallemiaceae</taxon>
        <taxon>Wallemia</taxon>
    </lineage>
</organism>
<dbReference type="GO" id="GO:0000139">
    <property type="term" value="C:Golgi membrane"/>
    <property type="evidence" value="ECO:0007669"/>
    <property type="project" value="InterPro"/>
</dbReference>
<feature type="region of interest" description="Disordered" evidence="7">
    <location>
        <begin position="277"/>
        <end position="297"/>
    </location>
</feature>
<protein>
    <recommendedName>
        <fullName evidence="13">Amino acid transporter transmembrane domain-containing protein</fullName>
    </recommendedName>
</protein>
<feature type="transmembrane region" description="Helical" evidence="8">
    <location>
        <begin position="847"/>
        <end position="871"/>
    </location>
</feature>
<keyword evidence="6 8" id="KW-0472">Membrane</keyword>
<evidence type="ECO:0000313" key="12">
    <source>
        <dbReference type="Proteomes" id="UP000310685"/>
    </source>
</evidence>
<evidence type="ECO:0000256" key="3">
    <source>
        <dbReference type="ARBA" id="ARBA00022692"/>
    </source>
</evidence>
<feature type="region of interest" description="Disordered" evidence="7">
    <location>
        <begin position="457"/>
        <end position="491"/>
    </location>
</feature>
<gene>
    <name evidence="11" type="ORF">E3Q22_01162</name>
</gene>
<dbReference type="EMBL" id="SPRC01000008">
    <property type="protein sequence ID" value="TIB81361.1"/>
    <property type="molecule type" value="Genomic_DNA"/>
</dbReference>
<keyword evidence="4 8" id="KW-1133">Transmembrane helix</keyword>
<dbReference type="InterPro" id="IPR006953">
    <property type="entry name" value="Vesicle_Uso1_P115_head"/>
</dbReference>
<keyword evidence="3 8" id="KW-0812">Transmembrane</keyword>
<evidence type="ECO:0000256" key="5">
    <source>
        <dbReference type="ARBA" id="ARBA00023034"/>
    </source>
</evidence>
<dbReference type="Pfam" id="PF01490">
    <property type="entry name" value="Aa_trans"/>
    <property type="match status" value="1"/>
</dbReference>
<proteinExistence type="predicted"/>
<reference evidence="11 12" key="1">
    <citation type="submission" date="2019-03" db="EMBL/GenBank/DDBJ databases">
        <title>Sequencing 25 genomes of Wallemia mellicola.</title>
        <authorList>
            <person name="Gostincar C."/>
        </authorList>
    </citation>
    <scope>NUCLEOTIDE SEQUENCE [LARGE SCALE GENOMIC DNA]</scope>
    <source>
        <strain evidence="11 12">EXF-6152</strain>
    </source>
</reference>
<feature type="transmembrane region" description="Helical" evidence="8">
    <location>
        <begin position="1012"/>
        <end position="1028"/>
    </location>
</feature>
<dbReference type="AlphaFoldDB" id="A0A4T0P9M0"/>
<evidence type="ECO:0000256" key="1">
    <source>
        <dbReference type="ARBA" id="ARBA00004370"/>
    </source>
</evidence>
<dbReference type="PANTHER" id="PTHR10013:SF0">
    <property type="entry name" value="GENERAL VESICULAR TRANSPORT FACTOR P115"/>
    <property type="match status" value="1"/>
</dbReference>
<dbReference type="InterPro" id="IPR013057">
    <property type="entry name" value="AA_transpt_TM"/>
</dbReference>
<dbReference type="Gene3D" id="1.25.10.10">
    <property type="entry name" value="Leucine-rich Repeat Variant"/>
    <property type="match status" value="1"/>
</dbReference>
<evidence type="ECO:0000256" key="4">
    <source>
        <dbReference type="ARBA" id="ARBA00022989"/>
    </source>
</evidence>
<dbReference type="GO" id="GO:0048280">
    <property type="term" value="P:vesicle fusion with Golgi apparatus"/>
    <property type="evidence" value="ECO:0007669"/>
    <property type="project" value="InterPro"/>
</dbReference>
<evidence type="ECO:0008006" key="13">
    <source>
        <dbReference type="Google" id="ProtNLM"/>
    </source>
</evidence>
<dbReference type="Pfam" id="PF04869">
    <property type="entry name" value="Uso1_p115_head"/>
    <property type="match status" value="1"/>
</dbReference>
<dbReference type="GO" id="GO:0005783">
    <property type="term" value="C:endoplasmic reticulum"/>
    <property type="evidence" value="ECO:0007669"/>
    <property type="project" value="TreeGrafter"/>
</dbReference>
<feature type="compositionally biased region" description="Basic and acidic residues" evidence="7">
    <location>
        <begin position="277"/>
        <end position="290"/>
    </location>
</feature>
<comment type="caution">
    <text evidence="11">The sequence shown here is derived from an EMBL/GenBank/DDBJ whole genome shotgun (WGS) entry which is preliminary data.</text>
</comment>
<evidence type="ECO:0000259" key="10">
    <source>
        <dbReference type="Pfam" id="PF04869"/>
    </source>
</evidence>
<dbReference type="InterPro" id="IPR024095">
    <property type="entry name" value="Vesicle_P115"/>
</dbReference>
<evidence type="ECO:0000313" key="11">
    <source>
        <dbReference type="EMBL" id="TIB81361.1"/>
    </source>
</evidence>
<dbReference type="PANTHER" id="PTHR10013">
    <property type="entry name" value="GENERAL VESICULAR TRANSPORT FACTOR P115"/>
    <property type="match status" value="1"/>
</dbReference>
<accession>A0A4T0P9M0</accession>
<feature type="transmembrane region" description="Helical" evidence="8">
    <location>
        <begin position="928"/>
        <end position="950"/>
    </location>
</feature>
<dbReference type="GO" id="GO:0006888">
    <property type="term" value="P:endoplasmic reticulum to Golgi vesicle-mediated transport"/>
    <property type="evidence" value="ECO:0007669"/>
    <property type="project" value="TreeGrafter"/>
</dbReference>
<dbReference type="GO" id="GO:0006886">
    <property type="term" value="P:intracellular protein transport"/>
    <property type="evidence" value="ECO:0007669"/>
    <property type="project" value="InterPro"/>
</dbReference>
<evidence type="ECO:0000256" key="7">
    <source>
        <dbReference type="SAM" id="MobiDB-lite"/>
    </source>
</evidence>